<evidence type="ECO:0000256" key="6">
    <source>
        <dbReference type="RuleBase" id="RU369062"/>
    </source>
</evidence>
<evidence type="ECO:0000313" key="8">
    <source>
        <dbReference type="EMBL" id="RKF06871.1"/>
    </source>
</evidence>
<protein>
    <recommendedName>
        <fullName evidence="6">ADP/GDP-polyphosphate phosphotransferase</fullName>
        <ecNumber evidence="6">2.7.4.-</ecNumber>
    </recommendedName>
    <alternativeName>
        <fullName evidence="6">Polyphosphate kinase PPK2</fullName>
    </alternativeName>
</protein>
<dbReference type="InterPro" id="IPR027417">
    <property type="entry name" value="P-loop_NTPase"/>
</dbReference>
<comment type="subunit">
    <text evidence="6">Homotetramer.</text>
</comment>
<keyword evidence="4" id="KW-0066">ATP synthesis</keyword>
<organism evidence="8 9">
    <name type="scientific">Oceaniradius stylonematis</name>
    <dbReference type="NCBI Taxonomy" id="2184161"/>
    <lineage>
        <taxon>Bacteria</taxon>
        <taxon>Pseudomonadati</taxon>
        <taxon>Pseudomonadota</taxon>
        <taxon>Alphaproteobacteria</taxon>
        <taxon>Hyphomicrobiales</taxon>
        <taxon>Ahrensiaceae</taxon>
        <taxon>Oceaniradius</taxon>
    </lineage>
</organism>
<keyword evidence="2 6" id="KW-0808">Transferase</keyword>
<dbReference type="GO" id="GO:0008976">
    <property type="term" value="F:polyphosphate kinase activity"/>
    <property type="evidence" value="ECO:0007669"/>
    <property type="project" value="UniProtKB-UniRule"/>
</dbReference>
<dbReference type="PANTHER" id="PTHR34383:SF1">
    <property type="entry name" value="ADP-POLYPHOSPHATE PHOSPHOTRANSFERASE"/>
    <property type="match status" value="1"/>
</dbReference>
<dbReference type="Proteomes" id="UP000246132">
    <property type="component" value="Unassembled WGS sequence"/>
</dbReference>
<keyword evidence="9" id="KW-1185">Reference proteome</keyword>
<dbReference type="SUPFAM" id="SSF52540">
    <property type="entry name" value="P-loop containing nucleoside triphosphate hydrolases"/>
    <property type="match status" value="1"/>
</dbReference>
<comment type="caution">
    <text evidence="8">The sequence shown here is derived from an EMBL/GenBank/DDBJ whole genome shotgun (WGS) entry which is preliminary data.</text>
</comment>
<comment type="catalytic activity">
    <reaction evidence="5">
        <text>[phosphate](n) + ATP = [phosphate](n+1) + ADP</text>
        <dbReference type="Rhea" id="RHEA:19573"/>
        <dbReference type="Rhea" id="RHEA-COMP:9859"/>
        <dbReference type="Rhea" id="RHEA-COMP:14280"/>
        <dbReference type="ChEBI" id="CHEBI:16838"/>
        <dbReference type="ChEBI" id="CHEBI:30616"/>
        <dbReference type="ChEBI" id="CHEBI:456216"/>
    </reaction>
    <physiologicalReaction direction="right-to-left" evidence="5">
        <dbReference type="Rhea" id="RHEA:19575"/>
    </physiologicalReaction>
</comment>
<name>A0A3A8AMD6_9HYPH</name>
<dbReference type="InterPro" id="IPR022488">
    <property type="entry name" value="PPK2-related"/>
</dbReference>
<dbReference type="GO" id="GO:0006754">
    <property type="term" value="P:ATP biosynthetic process"/>
    <property type="evidence" value="ECO:0007669"/>
    <property type="project" value="UniProtKB-KW"/>
</dbReference>
<dbReference type="NCBIfam" id="TIGR03707">
    <property type="entry name" value="PPK2_P_aer"/>
    <property type="match status" value="1"/>
</dbReference>
<evidence type="ECO:0000256" key="2">
    <source>
        <dbReference type="ARBA" id="ARBA00022679"/>
    </source>
</evidence>
<feature type="domain" description="Polyphosphate kinase-2-related" evidence="7">
    <location>
        <begin position="47"/>
        <end position="272"/>
    </location>
</feature>
<dbReference type="OrthoDB" id="9775224at2"/>
<dbReference type="EMBL" id="QFWV02000005">
    <property type="protein sequence ID" value="RKF06871.1"/>
    <property type="molecule type" value="Genomic_DNA"/>
</dbReference>
<accession>A0A3A8AMD6</accession>
<dbReference type="AlphaFoldDB" id="A0A3A8AMD6"/>
<evidence type="ECO:0000256" key="4">
    <source>
        <dbReference type="ARBA" id="ARBA00023310"/>
    </source>
</evidence>
<evidence type="ECO:0000259" key="7">
    <source>
        <dbReference type="Pfam" id="PF03976"/>
    </source>
</evidence>
<sequence length="309" mass="35763">MIEQDTIAGDASLDAGRPATIAEMRNDPQAIAHAFESGEYPYRTKMRRSAYEKHKAELQVELLKVQEWVKDTGQKVVILFEGRDAAGKGGTIKRFMEHLNPRGARVVALEKPSERESTQWYFQRYVEHLPAGGEIVLFDRSWYNRAGVERVMGFCSPNDYLEFMRQTPDFERMLVRSGIRLFKFWFSVTREEQLRRFQSRGKDPLKQWKLSPIDKASLDKWDDYTEAKEAMFFYTDTADAPWTVVKSNDKKRARVNTMQHFLSSLPYPKKDRRIVRGPDPLIVGHSAQVIGRSEHILGATMHPDMKKSA</sequence>
<reference evidence="8 9" key="1">
    <citation type="journal article" date="2018" name="Int. J. Syst. Bacteriol.">
        <title>Oceaniradius stylonemae gen. nov., sp. nov., isolated from a red alga, Stylonema cornu-cervi.</title>
        <authorList>
            <person name="Jeong S."/>
        </authorList>
    </citation>
    <scope>NUCLEOTIDE SEQUENCE [LARGE SCALE GENOMIC DNA]</scope>
    <source>
        <strain evidence="8 9">StC1</strain>
    </source>
</reference>
<dbReference type="PANTHER" id="PTHR34383">
    <property type="entry name" value="POLYPHOSPHATE:AMP PHOSPHOTRANSFERASE-RELATED"/>
    <property type="match status" value="1"/>
</dbReference>
<dbReference type="InterPro" id="IPR022486">
    <property type="entry name" value="PPK2_PA0141"/>
</dbReference>
<evidence type="ECO:0000256" key="3">
    <source>
        <dbReference type="ARBA" id="ARBA00022777"/>
    </source>
</evidence>
<comment type="function">
    <text evidence="6">Uses inorganic polyphosphate (polyP) as a donor to convert GDP to GTP or ADP to ATP.</text>
</comment>
<evidence type="ECO:0000256" key="5">
    <source>
        <dbReference type="ARBA" id="ARBA00024500"/>
    </source>
</evidence>
<gene>
    <name evidence="8" type="primary">ppk2</name>
    <name evidence="8" type="ORF">DEM25_009505</name>
</gene>
<dbReference type="RefSeq" id="WP_109766579.1">
    <property type="nucleotide sequence ID" value="NZ_CP159474.1"/>
</dbReference>
<dbReference type="Gene3D" id="3.40.50.300">
    <property type="entry name" value="P-loop containing nucleotide triphosphate hydrolases"/>
    <property type="match status" value="1"/>
</dbReference>
<evidence type="ECO:0000256" key="1">
    <source>
        <dbReference type="ARBA" id="ARBA00009924"/>
    </source>
</evidence>
<dbReference type="EC" id="2.7.4.-" evidence="6"/>
<comment type="similarity">
    <text evidence="1 6">Belongs to the polyphosphate kinase 2 (PPK2) family. Class I subfamily.</text>
</comment>
<evidence type="ECO:0000313" key="9">
    <source>
        <dbReference type="Proteomes" id="UP000246132"/>
    </source>
</evidence>
<keyword evidence="3 6" id="KW-0418">Kinase</keyword>
<dbReference type="Pfam" id="PF03976">
    <property type="entry name" value="PPK2"/>
    <property type="match status" value="1"/>
</dbReference>
<proteinExistence type="inferred from homology"/>